<reference evidence="7 8" key="1">
    <citation type="submission" date="2024-05" db="EMBL/GenBank/DDBJ databases">
        <title>Genetic variation in Jamaican populations of the coffee berry borer (Hypothenemus hampei).</title>
        <authorList>
            <person name="Errbii M."/>
            <person name="Myrie A."/>
        </authorList>
    </citation>
    <scope>NUCLEOTIDE SEQUENCE [LARGE SCALE GENOMIC DNA]</scope>
    <source>
        <strain evidence="7">JA-Hopewell-2020-01-JO</strain>
        <tissue evidence="7">Whole body</tissue>
    </source>
</reference>
<protein>
    <recommendedName>
        <fullName evidence="6">DAN domain-containing protein</fullName>
    </recommendedName>
</protein>
<dbReference type="Gene3D" id="2.10.90.10">
    <property type="entry name" value="Cystine-knot cytokines"/>
    <property type="match status" value="1"/>
</dbReference>
<comment type="caution">
    <text evidence="7">The sequence shown here is derived from an EMBL/GenBank/DDBJ whole genome shotgun (WGS) entry which is preliminary data.</text>
</comment>
<feature type="signal peptide" evidence="5">
    <location>
        <begin position="1"/>
        <end position="19"/>
    </location>
</feature>
<feature type="domain" description="DAN" evidence="6">
    <location>
        <begin position="26"/>
        <end position="115"/>
    </location>
</feature>
<dbReference type="AlphaFoldDB" id="A0ABD1EP75"/>
<feature type="chain" id="PRO_5044852741" description="DAN domain-containing protein" evidence="5">
    <location>
        <begin position="20"/>
        <end position="120"/>
    </location>
</feature>
<comment type="subcellular location">
    <subcellularLocation>
        <location evidence="1">Secreted</location>
    </subcellularLocation>
</comment>
<evidence type="ECO:0000256" key="3">
    <source>
        <dbReference type="ARBA" id="ARBA00022729"/>
    </source>
</evidence>
<dbReference type="PANTHER" id="PTHR31129">
    <property type="entry name" value="GLYCOPROTEIN HORMONE ALPHA-2"/>
    <property type="match status" value="1"/>
</dbReference>
<evidence type="ECO:0000256" key="1">
    <source>
        <dbReference type="ARBA" id="ARBA00004613"/>
    </source>
</evidence>
<keyword evidence="2" id="KW-0964">Secreted</keyword>
<dbReference type="GO" id="GO:0005576">
    <property type="term" value="C:extracellular region"/>
    <property type="evidence" value="ECO:0007669"/>
    <property type="project" value="UniProtKB-SubCell"/>
</dbReference>
<dbReference type="InterPro" id="IPR052680">
    <property type="entry name" value="Glyco_Hormone_Alpha"/>
</dbReference>
<dbReference type="EMBL" id="JBDJPC010000006">
    <property type="protein sequence ID" value="KAL1498286.1"/>
    <property type="molecule type" value="Genomic_DNA"/>
</dbReference>
<dbReference type="Proteomes" id="UP001566132">
    <property type="component" value="Unassembled WGS sequence"/>
</dbReference>
<evidence type="ECO:0000256" key="5">
    <source>
        <dbReference type="SAM" id="SignalP"/>
    </source>
</evidence>
<organism evidence="7 8">
    <name type="scientific">Hypothenemus hampei</name>
    <name type="common">Coffee berry borer</name>
    <dbReference type="NCBI Taxonomy" id="57062"/>
    <lineage>
        <taxon>Eukaryota</taxon>
        <taxon>Metazoa</taxon>
        <taxon>Ecdysozoa</taxon>
        <taxon>Arthropoda</taxon>
        <taxon>Hexapoda</taxon>
        <taxon>Insecta</taxon>
        <taxon>Pterygota</taxon>
        <taxon>Neoptera</taxon>
        <taxon>Endopterygota</taxon>
        <taxon>Coleoptera</taxon>
        <taxon>Polyphaga</taxon>
        <taxon>Cucujiformia</taxon>
        <taxon>Curculionidae</taxon>
        <taxon>Scolytinae</taxon>
        <taxon>Hypothenemus</taxon>
    </lineage>
</organism>
<evidence type="ECO:0000256" key="4">
    <source>
        <dbReference type="ARBA" id="ARBA00023157"/>
    </source>
</evidence>
<name>A0ABD1EP75_HYPHA</name>
<dbReference type="FunFam" id="2.10.90.10:FF:000049">
    <property type="entry name" value="Glycoprotein hormone alpha 2"/>
    <property type="match status" value="1"/>
</dbReference>
<keyword evidence="8" id="KW-1185">Reference proteome</keyword>
<dbReference type="InterPro" id="IPR004133">
    <property type="entry name" value="DAN_dom"/>
</dbReference>
<dbReference type="Pfam" id="PF03045">
    <property type="entry name" value="DAN"/>
    <property type="match status" value="1"/>
</dbReference>
<proteinExistence type="predicted"/>
<evidence type="ECO:0000259" key="6">
    <source>
        <dbReference type="Pfam" id="PF03045"/>
    </source>
</evidence>
<gene>
    <name evidence="7" type="ORF">ABEB36_009107</name>
</gene>
<keyword evidence="4" id="KW-1015">Disulfide bond</keyword>
<sequence length="120" mass="13569">MLVYYFLFWLILFSNGGLSDTDLDWQKPGCHLVGHKQTINLRGCISFDITLNACRGYCESYALPSDPRNTQITQPVTSVGTCCNIMESESYEARVLCVDEVRHLVFKSAVTCACYHCKKD</sequence>
<evidence type="ECO:0000313" key="7">
    <source>
        <dbReference type="EMBL" id="KAL1498286.1"/>
    </source>
</evidence>
<dbReference type="PANTHER" id="PTHR31129:SF2">
    <property type="entry name" value="GLYCOPROTEIN HORMONE ALPHA-2"/>
    <property type="match status" value="1"/>
</dbReference>
<keyword evidence="3 5" id="KW-0732">Signal</keyword>
<evidence type="ECO:0000313" key="8">
    <source>
        <dbReference type="Proteomes" id="UP001566132"/>
    </source>
</evidence>
<accession>A0ABD1EP75</accession>
<evidence type="ECO:0000256" key="2">
    <source>
        <dbReference type="ARBA" id="ARBA00022525"/>
    </source>
</evidence>
<dbReference type="InterPro" id="IPR029034">
    <property type="entry name" value="Cystine-knot_cytokine"/>
</dbReference>